<feature type="region of interest" description="Disordered" evidence="1">
    <location>
        <begin position="433"/>
        <end position="452"/>
    </location>
</feature>
<evidence type="ECO:0000313" key="3">
    <source>
        <dbReference type="Proteomes" id="UP001221757"/>
    </source>
</evidence>
<gene>
    <name evidence="2" type="ORF">B0H17DRAFT_1126117</name>
</gene>
<comment type="caution">
    <text evidence="2">The sequence shown here is derived from an EMBL/GenBank/DDBJ whole genome shotgun (WGS) entry which is preliminary data.</text>
</comment>
<feature type="compositionally biased region" description="Basic and acidic residues" evidence="1">
    <location>
        <begin position="321"/>
        <end position="330"/>
    </location>
</feature>
<feature type="region of interest" description="Disordered" evidence="1">
    <location>
        <begin position="301"/>
        <end position="376"/>
    </location>
</feature>
<dbReference type="AlphaFoldDB" id="A0AAD7GU25"/>
<feature type="compositionally biased region" description="Polar residues" evidence="1">
    <location>
        <begin position="442"/>
        <end position="452"/>
    </location>
</feature>
<sequence length="514" mass="55562">MNKPFQYEEKGIIPPVPLFPSIHVQAQESRPRATSLPRLQALGDKHWESLHPVPDPPKASAVSDVFSRVLGPHLNKQQQKESVSEEDARSEASTGLKKASGKHGGCGGNTKFPKACLCFAPVNCCLNIAQKKKSQSNSKAIMKDNDPVPISHVICILNPYWPSEEDTNSDDVKEIGVGTVPGVTLFQELKNGGLAVEAKDYDEGITVKESWSVERIDRFLHHCFPGSLKYQEEKHQDLEAGVYHWVPLSAEHKKLTEFKKKDVLTGRDLVTIRTGKWRQIREQTLYFDKVWCHGWDTTPNDDEWSTKKKAQGKQVLTHKNPTVDKKHLSDSKSSVVEVAGPCKVEKQPSPGPSSRTSSSKVKVEDTTPTKSIRTTPVQRQSLGVKLELELAAIASVSLLSASPNSNSMLQADSNYLLSSSPGLDSDLSDFELVPDDSGANGPHTTALANGPTLTASNSAPFTSTSAPSAVPASSSAMPALASAMPAPAAGVNQPTVLGVAPIIPSTFAVTPHCY</sequence>
<feature type="region of interest" description="Disordered" evidence="1">
    <location>
        <begin position="75"/>
        <end position="105"/>
    </location>
</feature>
<reference evidence="2" key="1">
    <citation type="submission" date="2023-03" db="EMBL/GenBank/DDBJ databases">
        <title>Massive genome expansion in bonnet fungi (Mycena s.s.) driven by repeated elements and novel gene families across ecological guilds.</title>
        <authorList>
            <consortium name="Lawrence Berkeley National Laboratory"/>
            <person name="Harder C.B."/>
            <person name="Miyauchi S."/>
            <person name="Viragh M."/>
            <person name="Kuo A."/>
            <person name="Thoen E."/>
            <person name="Andreopoulos B."/>
            <person name="Lu D."/>
            <person name="Skrede I."/>
            <person name="Drula E."/>
            <person name="Henrissat B."/>
            <person name="Morin E."/>
            <person name="Kohler A."/>
            <person name="Barry K."/>
            <person name="LaButti K."/>
            <person name="Morin E."/>
            <person name="Salamov A."/>
            <person name="Lipzen A."/>
            <person name="Mereny Z."/>
            <person name="Hegedus B."/>
            <person name="Baldrian P."/>
            <person name="Stursova M."/>
            <person name="Weitz H."/>
            <person name="Taylor A."/>
            <person name="Grigoriev I.V."/>
            <person name="Nagy L.G."/>
            <person name="Martin F."/>
            <person name="Kauserud H."/>
        </authorList>
    </citation>
    <scope>NUCLEOTIDE SEQUENCE</scope>
    <source>
        <strain evidence="2">CBHHK067</strain>
    </source>
</reference>
<organism evidence="2 3">
    <name type="scientific">Mycena rosella</name>
    <name type="common">Pink bonnet</name>
    <name type="synonym">Agaricus rosellus</name>
    <dbReference type="NCBI Taxonomy" id="1033263"/>
    <lineage>
        <taxon>Eukaryota</taxon>
        <taxon>Fungi</taxon>
        <taxon>Dikarya</taxon>
        <taxon>Basidiomycota</taxon>
        <taxon>Agaricomycotina</taxon>
        <taxon>Agaricomycetes</taxon>
        <taxon>Agaricomycetidae</taxon>
        <taxon>Agaricales</taxon>
        <taxon>Marasmiineae</taxon>
        <taxon>Mycenaceae</taxon>
        <taxon>Mycena</taxon>
    </lineage>
</organism>
<proteinExistence type="predicted"/>
<keyword evidence="3" id="KW-1185">Reference proteome</keyword>
<dbReference type="EMBL" id="JARKIE010000008">
    <property type="protein sequence ID" value="KAJ7705247.1"/>
    <property type="molecule type" value="Genomic_DNA"/>
</dbReference>
<evidence type="ECO:0000256" key="1">
    <source>
        <dbReference type="SAM" id="MobiDB-lite"/>
    </source>
</evidence>
<protein>
    <submittedName>
        <fullName evidence="2">Uncharacterized protein</fullName>
    </submittedName>
</protein>
<evidence type="ECO:0000313" key="2">
    <source>
        <dbReference type="EMBL" id="KAJ7705247.1"/>
    </source>
</evidence>
<accession>A0AAD7GU25</accession>
<name>A0AAD7GU25_MYCRO</name>
<dbReference type="Proteomes" id="UP001221757">
    <property type="component" value="Unassembled WGS sequence"/>
</dbReference>
<feature type="compositionally biased region" description="Basic and acidic residues" evidence="1">
    <location>
        <begin position="78"/>
        <end position="90"/>
    </location>
</feature>